<feature type="chain" id="PRO_5010175305" evidence="2">
    <location>
        <begin position="23"/>
        <end position="203"/>
    </location>
</feature>
<evidence type="ECO:0000313" key="4">
    <source>
        <dbReference type="Proteomes" id="UP000085678"/>
    </source>
</evidence>
<dbReference type="KEGG" id="lak:106166529"/>
<dbReference type="InterPro" id="IPR018247">
    <property type="entry name" value="EF_Hand_1_Ca_BS"/>
</dbReference>
<dbReference type="Gene3D" id="1.10.238.10">
    <property type="entry name" value="EF-hand"/>
    <property type="match status" value="1"/>
</dbReference>
<dbReference type="Proteomes" id="UP000085678">
    <property type="component" value="Unplaced"/>
</dbReference>
<dbReference type="Pfam" id="PF13202">
    <property type="entry name" value="EF-hand_5"/>
    <property type="match status" value="2"/>
</dbReference>
<dbReference type="GeneID" id="106166529"/>
<organism evidence="4 5">
    <name type="scientific">Lingula anatina</name>
    <name type="common">Brachiopod</name>
    <name type="synonym">Lingula unguis</name>
    <dbReference type="NCBI Taxonomy" id="7574"/>
    <lineage>
        <taxon>Eukaryota</taxon>
        <taxon>Metazoa</taxon>
        <taxon>Spiralia</taxon>
        <taxon>Lophotrochozoa</taxon>
        <taxon>Brachiopoda</taxon>
        <taxon>Linguliformea</taxon>
        <taxon>Lingulata</taxon>
        <taxon>Lingulida</taxon>
        <taxon>Linguloidea</taxon>
        <taxon>Lingulidae</taxon>
        <taxon>Lingula</taxon>
    </lineage>
</organism>
<keyword evidence="1" id="KW-0106">Calcium</keyword>
<dbReference type="GO" id="GO:0005509">
    <property type="term" value="F:calcium ion binding"/>
    <property type="evidence" value="ECO:0007669"/>
    <property type="project" value="InterPro"/>
</dbReference>
<name>A0A1S3IRM0_LINAN</name>
<dbReference type="InterPro" id="IPR011992">
    <property type="entry name" value="EF-hand-dom_pair"/>
</dbReference>
<feature type="signal peptide" evidence="2">
    <location>
        <begin position="1"/>
        <end position="22"/>
    </location>
</feature>
<proteinExistence type="predicted"/>
<evidence type="ECO:0000256" key="2">
    <source>
        <dbReference type="SAM" id="SignalP"/>
    </source>
</evidence>
<dbReference type="OrthoDB" id="427950at2759"/>
<sequence>MFSIKFGLLLLAIVLTFDSSYGVKVAQGNNKDFTPYWLKKYKKFFDIFDVNKDGNVTKEEYIDLSTERAALPSWRAKAVYGAMTMAFQTWWSNEYTNYKTSIVFEDWVKSEENVVGFTSDLVVEWALDVFHIVDLDCSEELTLNEYSKFLDIFRNTADNKVIFSAIDSDGDNVIDAKEFTYAVKDYTYDQAAKSAAYIFGSRD</sequence>
<reference evidence="5" key="1">
    <citation type="submission" date="2025-08" db="UniProtKB">
        <authorList>
            <consortium name="RefSeq"/>
        </authorList>
    </citation>
    <scope>IDENTIFICATION</scope>
    <source>
        <tissue evidence="5">Gonads</tissue>
    </source>
</reference>
<gene>
    <name evidence="5" type="primary">LOC106166529</name>
</gene>
<accession>A0A1S3IRM0</accession>
<feature type="domain" description="EF-hand" evidence="3">
    <location>
        <begin position="36"/>
        <end position="71"/>
    </location>
</feature>
<evidence type="ECO:0000256" key="1">
    <source>
        <dbReference type="ARBA" id="ARBA00022837"/>
    </source>
</evidence>
<dbReference type="SUPFAM" id="SSF47473">
    <property type="entry name" value="EF-hand"/>
    <property type="match status" value="1"/>
</dbReference>
<dbReference type="RefSeq" id="XP_013400576.1">
    <property type="nucleotide sequence ID" value="XM_013545122.1"/>
</dbReference>
<protein>
    <submittedName>
        <fullName evidence="5">Obelin-like</fullName>
    </submittedName>
</protein>
<dbReference type="PROSITE" id="PS50222">
    <property type="entry name" value="EF_HAND_2"/>
    <property type="match status" value="2"/>
</dbReference>
<dbReference type="InterPro" id="IPR002048">
    <property type="entry name" value="EF_hand_dom"/>
</dbReference>
<keyword evidence="4" id="KW-1185">Reference proteome</keyword>
<evidence type="ECO:0000259" key="3">
    <source>
        <dbReference type="PROSITE" id="PS50222"/>
    </source>
</evidence>
<dbReference type="PROSITE" id="PS00018">
    <property type="entry name" value="EF_HAND_1"/>
    <property type="match status" value="2"/>
</dbReference>
<evidence type="ECO:0000313" key="5">
    <source>
        <dbReference type="RefSeq" id="XP_013400576.1"/>
    </source>
</evidence>
<dbReference type="SMART" id="SM00054">
    <property type="entry name" value="EFh"/>
    <property type="match status" value="3"/>
</dbReference>
<dbReference type="AlphaFoldDB" id="A0A1S3IRM0"/>
<dbReference type="InParanoid" id="A0A1S3IRM0"/>
<feature type="domain" description="EF-hand" evidence="3">
    <location>
        <begin position="154"/>
        <end position="189"/>
    </location>
</feature>
<keyword evidence="2" id="KW-0732">Signal</keyword>